<dbReference type="AlphaFoldDB" id="A0A6P4FYA4"/>
<evidence type="ECO:0000313" key="2">
    <source>
        <dbReference type="EnsemblMetazoa" id="XP_016990156.1"/>
    </source>
</evidence>
<dbReference type="PANTHER" id="PTHR20898:SF0">
    <property type="entry name" value="DAEDALUS ON 3-RELATED"/>
    <property type="match status" value="1"/>
</dbReference>
<accession>A0A6P4FYA4</accession>
<dbReference type="SMART" id="SM00697">
    <property type="entry name" value="DM8"/>
    <property type="match status" value="1"/>
</dbReference>
<feature type="signal peptide" evidence="1">
    <location>
        <begin position="1"/>
        <end position="21"/>
    </location>
</feature>
<dbReference type="RefSeq" id="XP_016990156.1">
    <property type="nucleotide sequence ID" value="XM_017134667.1"/>
</dbReference>
<dbReference type="InterPro" id="IPR010512">
    <property type="entry name" value="DUF1091"/>
</dbReference>
<dbReference type="Pfam" id="PF06477">
    <property type="entry name" value="DUF1091"/>
    <property type="match status" value="1"/>
</dbReference>
<organism evidence="4">
    <name type="scientific">Drosophila rhopaloa</name>
    <name type="common">Fruit fly</name>
    <dbReference type="NCBI Taxonomy" id="1041015"/>
    <lineage>
        <taxon>Eukaryota</taxon>
        <taxon>Metazoa</taxon>
        <taxon>Ecdysozoa</taxon>
        <taxon>Arthropoda</taxon>
        <taxon>Hexapoda</taxon>
        <taxon>Insecta</taxon>
        <taxon>Pterygota</taxon>
        <taxon>Neoptera</taxon>
        <taxon>Endopterygota</taxon>
        <taxon>Diptera</taxon>
        <taxon>Brachycera</taxon>
        <taxon>Muscomorpha</taxon>
        <taxon>Ephydroidea</taxon>
        <taxon>Drosophilidae</taxon>
        <taxon>Drosophila</taxon>
        <taxon>Sophophora</taxon>
    </lineage>
</organism>
<dbReference type="EnsemblMetazoa" id="XM_017134667.2">
    <property type="protein sequence ID" value="XP_016990156.1"/>
    <property type="gene ID" value="LOC108052296"/>
</dbReference>
<proteinExistence type="predicted"/>
<keyword evidence="1" id="KW-0732">Signal</keyword>
<sequence>MARGLVIGICWALLAPILVNGAFQLQKVICESSNTSISEFTRCEMKIVRRGVAAFFMVWKLYKVPIDNVEINVALYKKSNGYRPFLFNQTLDYCYYMRNPKAHPLIYTMHKVFLPSSNMNHSCPYDHDLIINNFVYNKNDLKDLPVPNGDYMIKVQVATDKEYRVFVRIYATKKD</sequence>
<dbReference type="GeneID" id="108052296"/>
<gene>
    <name evidence="4" type="primary">LOC108052296</name>
    <name evidence="2" type="synonym">108052296</name>
</gene>
<keyword evidence="3" id="KW-1185">Reference proteome</keyword>
<reference evidence="4" key="2">
    <citation type="submission" date="2025-04" db="UniProtKB">
        <authorList>
            <consortium name="RefSeq"/>
        </authorList>
    </citation>
    <scope>IDENTIFICATION</scope>
</reference>
<dbReference type="PANTHER" id="PTHR20898">
    <property type="entry name" value="DAEDALUS ON 3-RELATED-RELATED"/>
    <property type="match status" value="1"/>
</dbReference>
<name>A0A6P4FYA4_DRORH</name>
<protein>
    <submittedName>
        <fullName evidence="4">Uncharacterized protein LOC108052296</fullName>
    </submittedName>
</protein>
<dbReference type="Proteomes" id="UP001652680">
    <property type="component" value="Unassembled WGS sequence"/>
</dbReference>
<feature type="chain" id="PRO_5027909797" evidence="1">
    <location>
        <begin position="22"/>
        <end position="175"/>
    </location>
</feature>
<dbReference type="OrthoDB" id="7789165at2759"/>
<evidence type="ECO:0000313" key="3">
    <source>
        <dbReference type="Proteomes" id="UP001652680"/>
    </source>
</evidence>
<reference evidence="3" key="1">
    <citation type="journal article" date="2021" name="Elife">
        <title>Highly contiguous assemblies of 101 drosophilid genomes.</title>
        <authorList>
            <person name="Kim B.Y."/>
            <person name="Wang J.R."/>
            <person name="Miller D.E."/>
            <person name="Barmina O."/>
            <person name="Delaney E."/>
            <person name="Thompson A."/>
            <person name="Comeault A.A."/>
            <person name="Peede D."/>
            <person name="D'Agostino E.R."/>
            <person name="Pelaez J."/>
            <person name="Aguilar J.M."/>
            <person name="Haji D."/>
            <person name="Matsunaga T."/>
            <person name="Armstrong E.E."/>
            <person name="Zych M."/>
            <person name="Ogawa Y."/>
            <person name="Stamenkovic-Radak M."/>
            <person name="Jelic M."/>
            <person name="Veselinovic M.S."/>
            <person name="Tanaskovic M."/>
            <person name="Eric P."/>
            <person name="Gao J.J."/>
            <person name="Katoh T.K."/>
            <person name="Toda M.J."/>
            <person name="Watabe H."/>
            <person name="Watada M."/>
            <person name="Davis J.S."/>
            <person name="Moyle L.C."/>
            <person name="Manoli G."/>
            <person name="Bertolini E."/>
            <person name="Kostal V."/>
            <person name="Hawley R.S."/>
            <person name="Takahashi A."/>
            <person name="Jones C.D."/>
            <person name="Price D.K."/>
            <person name="Whiteman N."/>
            <person name="Kopp A."/>
            <person name="Matute D.R."/>
            <person name="Petrov D.A."/>
        </authorList>
    </citation>
    <scope>NUCLEOTIDE SEQUENCE [LARGE SCALE GENOMIC DNA]</scope>
</reference>
<evidence type="ECO:0000313" key="4">
    <source>
        <dbReference type="RefSeq" id="XP_016990156.1"/>
    </source>
</evidence>
<evidence type="ECO:0000256" key="1">
    <source>
        <dbReference type="SAM" id="SignalP"/>
    </source>
</evidence>
<reference evidence="2" key="3">
    <citation type="submission" date="2025-05" db="UniProtKB">
        <authorList>
            <consortium name="EnsemblMetazoa"/>
        </authorList>
    </citation>
    <scope>IDENTIFICATION</scope>
</reference>